<sequence>MEQISLRLVVLLLVGVLVVALTLHAPEVGAALAVATAVVALLAQLMGRE</sequence>
<dbReference type="EMBL" id="JACHNE010000001">
    <property type="protein sequence ID" value="MBB5796689.1"/>
    <property type="molecule type" value="Genomic_DNA"/>
</dbReference>
<gene>
    <name evidence="1" type="ORF">HDA41_004653</name>
</gene>
<organism evidence="1 2">
    <name type="scientific">Streptomyces caelestis</name>
    <dbReference type="NCBI Taxonomy" id="36816"/>
    <lineage>
        <taxon>Bacteria</taxon>
        <taxon>Bacillati</taxon>
        <taxon>Actinomycetota</taxon>
        <taxon>Actinomycetes</taxon>
        <taxon>Kitasatosporales</taxon>
        <taxon>Streptomycetaceae</taxon>
        <taxon>Streptomyces</taxon>
    </lineage>
</organism>
<name>A0A7W9H7E7_9ACTN</name>
<evidence type="ECO:0000313" key="2">
    <source>
        <dbReference type="Proteomes" id="UP000590647"/>
    </source>
</evidence>
<protein>
    <submittedName>
        <fullName evidence="1">Uncharacterized protein</fullName>
    </submittedName>
</protein>
<accession>A0A7W9H7E7</accession>
<dbReference type="Proteomes" id="UP000590647">
    <property type="component" value="Unassembled WGS sequence"/>
</dbReference>
<comment type="caution">
    <text evidence="1">The sequence shown here is derived from an EMBL/GenBank/DDBJ whole genome shotgun (WGS) entry which is preliminary data.</text>
</comment>
<dbReference type="AlphaFoldDB" id="A0A7W9H7E7"/>
<evidence type="ECO:0000313" key="1">
    <source>
        <dbReference type="EMBL" id="MBB5796689.1"/>
    </source>
</evidence>
<proteinExistence type="predicted"/>
<reference evidence="1 2" key="1">
    <citation type="submission" date="2020-08" db="EMBL/GenBank/DDBJ databases">
        <title>Sequencing the genomes of 1000 actinobacteria strains.</title>
        <authorList>
            <person name="Klenk H.-P."/>
        </authorList>
    </citation>
    <scope>NUCLEOTIDE SEQUENCE [LARGE SCALE GENOMIC DNA]</scope>
    <source>
        <strain evidence="1 2">DSM 40084</strain>
    </source>
</reference>
<keyword evidence="2" id="KW-1185">Reference proteome</keyword>
<dbReference type="RefSeq" id="WP_184986787.1">
    <property type="nucleotide sequence ID" value="NZ_JACHNE010000001.1"/>
</dbReference>